<dbReference type="Gene3D" id="1.10.472.10">
    <property type="entry name" value="Cyclin-like"/>
    <property type="match status" value="1"/>
</dbReference>
<name>A0A6B2LGR3_9EUKA</name>
<dbReference type="PANTHER" id="PTHR15615">
    <property type="match status" value="1"/>
</dbReference>
<dbReference type="InterPro" id="IPR036915">
    <property type="entry name" value="Cyclin-like_sf"/>
</dbReference>
<dbReference type="GO" id="GO:0019901">
    <property type="term" value="F:protein kinase binding"/>
    <property type="evidence" value="ECO:0007669"/>
    <property type="project" value="InterPro"/>
</dbReference>
<dbReference type="AlphaFoldDB" id="A0A6B2LGR3"/>
<proteinExistence type="predicted"/>
<reference evidence="1" key="1">
    <citation type="journal article" date="2020" name="J. Eukaryot. Microbiol.">
        <title>De novo Sequencing, Assembly and Annotation of the Transcriptome for the Free-Living Testate Amoeba Arcella intermedia.</title>
        <authorList>
            <person name="Ribeiro G.M."/>
            <person name="Porfirio-Sousa A.L."/>
            <person name="Maurer-Alcala X.X."/>
            <person name="Katz L.A."/>
            <person name="Lahr D.J.G."/>
        </authorList>
    </citation>
    <scope>NUCLEOTIDE SEQUENCE</scope>
</reference>
<evidence type="ECO:0000313" key="1">
    <source>
        <dbReference type="EMBL" id="NDV36154.1"/>
    </source>
</evidence>
<dbReference type="InterPro" id="IPR013922">
    <property type="entry name" value="Cyclin_PHO80-like"/>
</dbReference>
<dbReference type="SUPFAM" id="SSF47954">
    <property type="entry name" value="Cyclin-like"/>
    <property type="match status" value="1"/>
</dbReference>
<evidence type="ECO:0008006" key="2">
    <source>
        <dbReference type="Google" id="ProtNLM"/>
    </source>
</evidence>
<protein>
    <recommendedName>
        <fullName evidence="2">Cyclin N-terminal domain-containing protein</fullName>
    </recommendedName>
</protein>
<sequence length="207" mass="23730">MEVQLAVAMQVQRSCSSNPKAKNSIVNPSKTHILENLSKKMEKCVRVYDAERDPFPSIYDERAHPVHPSPSRPSIGQISSFLRKIDLNQYPAEVYVTANIYVDRMVSFSGVSLHEHNWRRILLAAVVVSSKYYMDDTIHSGDFLDSFPDLTLGDLHNLEREFLSHLDYHLFVQRSEYASYCFRLNAQPQNGEEDGFTINIEDFEVVG</sequence>
<dbReference type="EMBL" id="GIBP01007185">
    <property type="protein sequence ID" value="NDV36154.1"/>
    <property type="molecule type" value="Transcribed_RNA"/>
</dbReference>
<dbReference type="Pfam" id="PF08613">
    <property type="entry name" value="Cyclin"/>
    <property type="match status" value="1"/>
</dbReference>
<organism evidence="1">
    <name type="scientific">Arcella intermedia</name>
    <dbReference type="NCBI Taxonomy" id="1963864"/>
    <lineage>
        <taxon>Eukaryota</taxon>
        <taxon>Amoebozoa</taxon>
        <taxon>Tubulinea</taxon>
        <taxon>Elardia</taxon>
        <taxon>Arcellinida</taxon>
        <taxon>Sphaerothecina</taxon>
        <taxon>Arcellidae</taxon>
        <taxon>Arcella</taxon>
    </lineage>
</organism>
<accession>A0A6B2LGR3</accession>
<dbReference type="PANTHER" id="PTHR15615:SF108">
    <property type="entry name" value="PROTEIN CNPPD1"/>
    <property type="match status" value="1"/>
</dbReference>